<dbReference type="GO" id="GO:0005506">
    <property type="term" value="F:iron ion binding"/>
    <property type="evidence" value="ECO:0007669"/>
    <property type="project" value="InterPro"/>
</dbReference>
<dbReference type="InterPro" id="IPR012675">
    <property type="entry name" value="Beta-grasp_dom_sf"/>
</dbReference>
<comment type="caution">
    <text evidence="8">The sequence shown here is derived from an EMBL/GenBank/DDBJ whole genome shotgun (WGS) entry which is preliminary data.</text>
</comment>
<dbReference type="Gene3D" id="3.30.390.50">
    <property type="entry name" value="CO dehydrogenase flavoprotein, C-terminal domain"/>
    <property type="match status" value="1"/>
</dbReference>
<gene>
    <name evidence="8" type="primary">xdhA</name>
    <name evidence="8" type="ORF">E4L98_02325</name>
</gene>
<evidence type="ECO:0000256" key="1">
    <source>
        <dbReference type="ARBA" id="ARBA00022630"/>
    </source>
</evidence>
<dbReference type="SUPFAM" id="SSF56176">
    <property type="entry name" value="FAD-binding/transporter-associated domain-like"/>
    <property type="match status" value="1"/>
</dbReference>
<dbReference type="EC" id="1.17.1.4" evidence="8"/>
<dbReference type="AlphaFoldDB" id="A0A4Y9T0D8"/>
<dbReference type="Gene3D" id="3.30.465.10">
    <property type="match status" value="1"/>
</dbReference>
<dbReference type="InterPro" id="IPR016208">
    <property type="entry name" value="Ald_Oxase/xanthine_DH-like"/>
</dbReference>
<dbReference type="SUPFAM" id="SSF55447">
    <property type="entry name" value="CO dehydrogenase flavoprotein C-terminal domain-like"/>
    <property type="match status" value="1"/>
</dbReference>
<dbReference type="PROSITE" id="PS00197">
    <property type="entry name" value="2FE2S_FER_1"/>
    <property type="match status" value="1"/>
</dbReference>
<evidence type="ECO:0000256" key="5">
    <source>
        <dbReference type="ARBA" id="ARBA00023004"/>
    </source>
</evidence>
<proteinExistence type="predicted"/>
<dbReference type="InterPro" id="IPR006058">
    <property type="entry name" value="2Fe2S_fd_BS"/>
</dbReference>
<dbReference type="CDD" id="cd00207">
    <property type="entry name" value="fer2"/>
    <property type="match status" value="1"/>
</dbReference>
<evidence type="ECO:0000256" key="4">
    <source>
        <dbReference type="ARBA" id="ARBA00023002"/>
    </source>
</evidence>
<sequence>MSEPIRFYYRGAVQEIHDAAPTRTVLQHLREDLHCTGTKEGCAEGDCGACTVVVGSLNAAGQLEMKAVNACIQFAPTLDGKALFTVEDLQQPDGALHPVQQAMVECHGSQCGFCTPGFVMSLWGMYLDKDGQPAQRKEIDDCLSGNLCRCTGYRPIIDAAQRMTELPKADFDRATVTLQLQVLRREAGATYTARGQSFHAPRTLEELVALRDAHPKATLLAGSTDIGLWVTKQMRELGDIIYLGHVSALQTVRERDGMLEIGAGVSLNDAYAALCKLYPLELSELWQRFASLPIRNAGTLGGNVANGSPIGDSMPWLIALGSEVVLQGAAGRRVLPLEAFYLDYQKKDLQPGEFVAAVRVPLPRANVRFRTYKLAKRFDQDISAVCAAFAFTLDGDHVVDARIAYGGMAATPRRAPRAEAALTGMGWNEANLRTAMDLLQQDFAPLSDMRASSAYRMQTAQNLLRRFWLETRADAPLPPQAVNAFAVSA</sequence>
<feature type="domain" description="2Fe-2S ferredoxin-type" evidence="6">
    <location>
        <begin position="3"/>
        <end position="89"/>
    </location>
</feature>
<evidence type="ECO:0000256" key="3">
    <source>
        <dbReference type="ARBA" id="ARBA00022827"/>
    </source>
</evidence>
<dbReference type="GO" id="GO:0071949">
    <property type="term" value="F:FAD binding"/>
    <property type="evidence" value="ECO:0007669"/>
    <property type="project" value="InterPro"/>
</dbReference>
<dbReference type="InterPro" id="IPR036010">
    <property type="entry name" value="2Fe-2S_ferredoxin-like_sf"/>
</dbReference>
<dbReference type="InterPro" id="IPR016169">
    <property type="entry name" value="FAD-bd_PCMH_sub2"/>
</dbReference>
<dbReference type="PANTHER" id="PTHR45444:SF3">
    <property type="entry name" value="XANTHINE DEHYDROGENASE"/>
    <property type="match status" value="1"/>
</dbReference>
<keyword evidence="9" id="KW-1185">Reference proteome</keyword>
<protein>
    <submittedName>
        <fullName evidence="8">Xanthine dehydrogenase small subunit</fullName>
        <ecNumber evidence="8">1.17.1.4</ecNumber>
    </submittedName>
</protein>
<dbReference type="InterPro" id="IPR002346">
    <property type="entry name" value="Mopterin_DH_FAD-bd"/>
</dbReference>
<accession>A0A4Y9T0D8</accession>
<evidence type="ECO:0000313" key="9">
    <source>
        <dbReference type="Proteomes" id="UP000297729"/>
    </source>
</evidence>
<evidence type="ECO:0000259" key="7">
    <source>
        <dbReference type="PROSITE" id="PS51387"/>
    </source>
</evidence>
<dbReference type="OrthoDB" id="9179439at2"/>
<dbReference type="PANTHER" id="PTHR45444">
    <property type="entry name" value="XANTHINE DEHYDROGENASE"/>
    <property type="match status" value="1"/>
</dbReference>
<evidence type="ECO:0000313" key="8">
    <source>
        <dbReference type="EMBL" id="TFW30363.1"/>
    </source>
</evidence>
<dbReference type="Pfam" id="PF00941">
    <property type="entry name" value="FAD_binding_5"/>
    <property type="match status" value="1"/>
</dbReference>
<organism evidence="8 9">
    <name type="scientific">Duganella callida</name>
    <dbReference type="NCBI Taxonomy" id="2561932"/>
    <lineage>
        <taxon>Bacteria</taxon>
        <taxon>Pseudomonadati</taxon>
        <taxon>Pseudomonadota</taxon>
        <taxon>Betaproteobacteria</taxon>
        <taxon>Burkholderiales</taxon>
        <taxon>Oxalobacteraceae</taxon>
        <taxon>Telluria group</taxon>
        <taxon>Duganella</taxon>
    </lineage>
</organism>
<dbReference type="Pfam" id="PF01799">
    <property type="entry name" value="Fer2_2"/>
    <property type="match status" value="1"/>
</dbReference>
<dbReference type="EMBL" id="SPVG01000023">
    <property type="protein sequence ID" value="TFW30363.1"/>
    <property type="molecule type" value="Genomic_DNA"/>
</dbReference>
<dbReference type="GO" id="GO:0004854">
    <property type="term" value="F:xanthine dehydrogenase activity"/>
    <property type="evidence" value="ECO:0007669"/>
    <property type="project" value="UniProtKB-EC"/>
</dbReference>
<dbReference type="Gene3D" id="1.10.150.120">
    <property type="entry name" value="[2Fe-2S]-binding domain"/>
    <property type="match status" value="1"/>
</dbReference>
<evidence type="ECO:0000256" key="2">
    <source>
        <dbReference type="ARBA" id="ARBA00022723"/>
    </source>
</evidence>
<dbReference type="SUPFAM" id="SSF54292">
    <property type="entry name" value="2Fe-2S ferredoxin-like"/>
    <property type="match status" value="1"/>
</dbReference>
<keyword evidence="5" id="KW-0408">Iron</keyword>
<dbReference type="PIRSF" id="PIRSF036557">
    <property type="entry name" value="XdhA_RC"/>
    <property type="match status" value="1"/>
</dbReference>
<keyword evidence="3" id="KW-0274">FAD</keyword>
<dbReference type="PROSITE" id="PS51085">
    <property type="entry name" value="2FE2S_FER_2"/>
    <property type="match status" value="1"/>
</dbReference>
<dbReference type="Pfam" id="PF00111">
    <property type="entry name" value="Fer2"/>
    <property type="match status" value="1"/>
</dbReference>
<keyword evidence="1" id="KW-0285">Flavoprotein</keyword>
<dbReference type="InterPro" id="IPR036683">
    <property type="entry name" value="CO_DH_flav_C_dom_sf"/>
</dbReference>
<dbReference type="Gene3D" id="3.30.43.10">
    <property type="entry name" value="Uridine Diphospho-n-acetylenolpyruvylglucosamine Reductase, domain 2"/>
    <property type="match status" value="1"/>
</dbReference>
<dbReference type="GO" id="GO:0051537">
    <property type="term" value="F:2 iron, 2 sulfur cluster binding"/>
    <property type="evidence" value="ECO:0007669"/>
    <property type="project" value="InterPro"/>
</dbReference>
<evidence type="ECO:0000259" key="6">
    <source>
        <dbReference type="PROSITE" id="PS51085"/>
    </source>
</evidence>
<dbReference type="PROSITE" id="PS51387">
    <property type="entry name" value="FAD_PCMH"/>
    <property type="match status" value="1"/>
</dbReference>
<dbReference type="InterPro" id="IPR001041">
    <property type="entry name" value="2Fe-2S_ferredoxin-type"/>
</dbReference>
<dbReference type="Gene3D" id="3.10.20.30">
    <property type="match status" value="1"/>
</dbReference>
<dbReference type="RefSeq" id="WP_135199955.1">
    <property type="nucleotide sequence ID" value="NZ_SPVG01000023.1"/>
</dbReference>
<dbReference type="Proteomes" id="UP000297729">
    <property type="component" value="Unassembled WGS sequence"/>
</dbReference>
<feature type="domain" description="FAD-binding PCMH-type" evidence="7">
    <location>
        <begin position="191"/>
        <end position="365"/>
    </location>
</feature>
<dbReference type="InterPro" id="IPR036318">
    <property type="entry name" value="FAD-bd_PCMH-like_sf"/>
</dbReference>
<dbReference type="InterPro" id="IPR014307">
    <property type="entry name" value="Xanthine_DH_ssu"/>
</dbReference>
<keyword evidence="4 8" id="KW-0560">Oxidoreductase</keyword>
<dbReference type="Pfam" id="PF03450">
    <property type="entry name" value="CO_deh_flav_C"/>
    <property type="match status" value="1"/>
</dbReference>
<dbReference type="NCBIfam" id="TIGR02963">
    <property type="entry name" value="xanthine_xdhA"/>
    <property type="match status" value="1"/>
</dbReference>
<name>A0A4Y9T0D8_9BURK</name>
<dbReference type="SMART" id="SM01092">
    <property type="entry name" value="CO_deh_flav_C"/>
    <property type="match status" value="1"/>
</dbReference>
<dbReference type="InterPro" id="IPR012175">
    <property type="entry name" value="Xanth_DH_ssu_bac"/>
</dbReference>
<reference evidence="8 9" key="1">
    <citation type="submission" date="2019-03" db="EMBL/GenBank/DDBJ databases">
        <title>Draft Genome Sequence of Duganella callidus sp. nov., a Novel Duganella Species Isolated from Cultivated Soil.</title>
        <authorList>
            <person name="Raths R."/>
            <person name="Peta V."/>
            <person name="Bucking H."/>
        </authorList>
    </citation>
    <scope>NUCLEOTIDE SEQUENCE [LARGE SCALE GENOMIC DNA]</scope>
    <source>
        <strain evidence="8 9">DN04</strain>
    </source>
</reference>
<keyword evidence="2" id="KW-0479">Metal-binding</keyword>
<dbReference type="InterPro" id="IPR005107">
    <property type="entry name" value="CO_DH_flav_C"/>
</dbReference>
<dbReference type="InterPro" id="IPR036884">
    <property type="entry name" value="2Fe-2S-bd_dom_sf"/>
</dbReference>
<dbReference type="InterPro" id="IPR016166">
    <property type="entry name" value="FAD-bd_PCMH"/>
</dbReference>
<dbReference type="SUPFAM" id="SSF47741">
    <property type="entry name" value="CO dehydrogenase ISP C-domain like"/>
    <property type="match status" value="1"/>
</dbReference>
<dbReference type="InterPro" id="IPR016167">
    <property type="entry name" value="FAD-bd_PCMH_sub1"/>
</dbReference>
<dbReference type="InterPro" id="IPR002888">
    <property type="entry name" value="2Fe-2S-bd"/>
</dbReference>